<dbReference type="GO" id="GO:0016477">
    <property type="term" value="P:cell migration"/>
    <property type="evidence" value="ECO:0007669"/>
    <property type="project" value="TreeGrafter"/>
</dbReference>
<keyword evidence="3" id="KW-1185">Reference proteome</keyword>
<proteinExistence type="inferred from homology"/>
<dbReference type="PANTHER" id="PTHR12093">
    <property type="entry name" value="NCK-ASSOCIATED PROTEIN 1"/>
    <property type="match status" value="1"/>
</dbReference>
<evidence type="ECO:0000256" key="1">
    <source>
        <dbReference type="ARBA" id="ARBA00037947"/>
    </source>
</evidence>
<evidence type="ECO:0000313" key="2">
    <source>
        <dbReference type="EMBL" id="ETO15217.1"/>
    </source>
</evidence>
<dbReference type="AlphaFoldDB" id="X6MP47"/>
<dbReference type="PANTHER" id="PTHR12093:SF10">
    <property type="entry name" value="MEMBRANE-ASSOCIATED PROTEIN HEM"/>
    <property type="match status" value="1"/>
</dbReference>
<protein>
    <recommendedName>
        <fullName evidence="4">CYRIA/CYRIB Rac1 binding domain-containing protein</fullName>
    </recommendedName>
</protein>
<dbReference type="GO" id="GO:0030031">
    <property type="term" value="P:cell projection assembly"/>
    <property type="evidence" value="ECO:0007669"/>
    <property type="project" value="TreeGrafter"/>
</dbReference>
<dbReference type="EMBL" id="ASPP01019362">
    <property type="protein sequence ID" value="ETO15217.1"/>
    <property type="molecule type" value="Genomic_DNA"/>
</dbReference>
<comment type="caution">
    <text evidence="2">The sequence shown here is derived from an EMBL/GenBank/DDBJ whole genome shotgun (WGS) entry which is preliminary data.</text>
</comment>
<dbReference type="GO" id="GO:0000902">
    <property type="term" value="P:cell morphogenesis"/>
    <property type="evidence" value="ECO:0007669"/>
    <property type="project" value="TreeGrafter"/>
</dbReference>
<name>X6MP47_RETFI</name>
<evidence type="ECO:0000313" key="3">
    <source>
        <dbReference type="Proteomes" id="UP000023152"/>
    </source>
</evidence>
<dbReference type="Pfam" id="PF09735">
    <property type="entry name" value="Nckap1"/>
    <property type="match status" value="2"/>
</dbReference>
<evidence type="ECO:0008006" key="4">
    <source>
        <dbReference type="Google" id="ProtNLM"/>
    </source>
</evidence>
<dbReference type="GO" id="GO:0031209">
    <property type="term" value="C:SCAR complex"/>
    <property type="evidence" value="ECO:0007669"/>
    <property type="project" value="TreeGrafter"/>
</dbReference>
<organism evidence="2 3">
    <name type="scientific">Reticulomyxa filosa</name>
    <dbReference type="NCBI Taxonomy" id="46433"/>
    <lineage>
        <taxon>Eukaryota</taxon>
        <taxon>Sar</taxon>
        <taxon>Rhizaria</taxon>
        <taxon>Retaria</taxon>
        <taxon>Foraminifera</taxon>
        <taxon>Monothalamids</taxon>
        <taxon>Reticulomyxidae</taxon>
        <taxon>Reticulomyxa</taxon>
    </lineage>
</organism>
<dbReference type="GO" id="GO:0030866">
    <property type="term" value="P:cortical actin cytoskeleton organization"/>
    <property type="evidence" value="ECO:0007669"/>
    <property type="project" value="TreeGrafter"/>
</dbReference>
<comment type="similarity">
    <text evidence="1">Belongs to the HEM-1/HEM-2 family.</text>
</comment>
<reference evidence="2 3" key="1">
    <citation type="journal article" date="2013" name="Curr. Biol.">
        <title>The Genome of the Foraminiferan Reticulomyxa filosa.</title>
        <authorList>
            <person name="Glockner G."/>
            <person name="Hulsmann N."/>
            <person name="Schleicher M."/>
            <person name="Noegel A.A."/>
            <person name="Eichinger L."/>
            <person name="Gallinger C."/>
            <person name="Pawlowski J."/>
            <person name="Sierra R."/>
            <person name="Euteneuer U."/>
            <person name="Pillet L."/>
            <person name="Moustafa A."/>
            <person name="Platzer M."/>
            <person name="Groth M."/>
            <person name="Szafranski K."/>
            <person name="Schliwa M."/>
        </authorList>
    </citation>
    <scope>NUCLEOTIDE SEQUENCE [LARGE SCALE GENOMIC DNA]</scope>
</reference>
<gene>
    <name evidence="2" type="ORF">RFI_22147</name>
</gene>
<dbReference type="Proteomes" id="UP000023152">
    <property type="component" value="Unassembled WGS sequence"/>
</dbReference>
<dbReference type="OrthoDB" id="548214at2759"/>
<dbReference type="InterPro" id="IPR019137">
    <property type="entry name" value="Nck-associated_protein-1"/>
</dbReference>
<sequence>MSREPSIINKPAGITLVKLINPLIEHSRFYDRLDKEVDARGSMAMLWFYRSHLASIFNSYCLGTDDEEELKKSKEDEFNSYRQGRYWMIFVHIFSQALQNIHRQRPEEVESIGEAALAKAESYINAATSKIEVSLRCVLGQFSAWSNQIQPLAVAEHFVQNKGKREQWGKLPGFESYWPNRYFLKKLFFIIQNLFFCFNKKEKNSHNTLKYNLDVIGDMCAAFDEVDTIIIYNQKLFPAGYLHQLVRDFFHSELRLIVQETQQTMVRPSRFVSRLDRLFRACSRLHSYINIDLERMIRDLLYADFYDDSVGGVGGPLGVPKKQESTSGVKEVTKKNDRLIHDIRDWYVNIVDSRCAAPGSGAVYSPILNGFYDLQSNRTAPLEDYCSLTELESLCRVIGPSGVRVIDIEIVKIGHAAMVKIAKTLRDNKDLIQGVEMEKFFGEERWKNVVTRFKGLDIISKQGIVVGSVILFRKLLRKALLYHKRIYVDSFSHLSLDVGIVSTFSDNVMRNVFYELGKDDSSTKLWQYIPLVFGIAFANPFWRGCRYSMEFGALDNNGFAIADCVQNLISIFCDPQEHRKMKLQFLGIAGRSLLYLKKSRNDPIVNHLYLLLDYFVSLSKDLTLHDLQAVSIPYDVIRAQIVKIYGDASGMKTDDPLNTQEDDIKQEETGNEKYVLEVEMNVAVCQKYLVFTPLTKTSNVSVSYKAKSSKNFYKIN</sequence>
<accession>X6MP47</accession>